<dbReference type="AlphaFoldDB" id="A0A1V1PBC4"/>
<comment type="caution">
    <text evidence="2">The sequence shown here is derived from an EMBL/GenBank/DDBJ whole genome shotgun (WGS) entry which is preliminary data.</text>
</comment>
<name>A0A1V1PBC4_9BACT</name>
<dbReference type="InterPro" id="IPR002745">
    <property type="entry name" value="Ptrans_KptA/Tpt1"/>
</dbReference>
<dbReference type="InterPro" id="IPR042081">
    <property type="entry name" value="RNA_2'-PTrans_C"/>
</dbReference>
<dbReference type="InterPro" id="IPR042080">
    <property type="entry name" value="RNA_2'-PTrans_N"/>
</dbReference>
<evidence type="ECO:0000256" key="1">
    <source>
        <dbReference type="SAM" id="MobiDB-lite"/>
    </source>
</evidence>
<evidence type="ECO:0000313" key="3">
    <source>
        <dbReference type="Proteomes" id="UP000189670"/>
    </source>
</evidence>
<reference evidence="3" key="1">
    <citation type="submission" date="2012-11" db="EMBL/GenBank/DDBJ databases">
        <authorList>
            <person name="Lucero-Rivera Y.E."/>
            <person name="Tovar-Ramirez D."/>
        </authorList>
    </citation>
    <scope>NUCLEOTIDE SEQUENCE [LARGE SCALE GENOMIC DNA]</scope>
    <source>
        <strain evidence="3">Araruama</strain>
    </source>
</reference>
<dbReference type="Gene3D" id="1.10.10.970">
    <property type="entry name" value="RNA 2'-phosphotransferase, Tpt1/KptA family, N-terminal domain"/>
    <property type="match status" value="1"/>
</dbReference>
<proteinExistence type="predicted"/>
<gene>
    <name evidence="2" type="primary">kptA</name>
    <name evidence="2" type="ORF">OMM_01904</name>
</gene>
<sequence>MVKFFKKDKECYEEISMKPEKQCEQLSRFLQYMLGRAPDEFGLYLDKNGWCKIKHILQVLSEESGWKHIRQGNIREIFVLTQKHGLEMQNDMIRIMDRSLLPVPGPTDKLPKLLFTYVRQRAYPHVHKKGVMPLGGKDVVVMAGDDQLALRIGKRLDPKPIKLTVNTHQLIENGNSLEQYGESLFLTSYIPTDCFSGPPLPDDKKKARKHKPEKESNKTPAIKPHENYGAFFPQLEDTTGNKESRKQRSKKEIQWKKERRQKKRR</sequence>
<dbReference type="Proteomes" id="UP000189670">
    <property type="component" value="Unassembled WGS sequence"/>
</dbReference>
<feature type="compositionally biased region" description="Basic and acidic residues" evidence="1">
    <location>
        <begin position="239"/>
        <end position="256"/>
    </location>
</feature>
<protein>
    <submittedName>
        <fullName evidence="2">Putative RNA 2'-phosphotransferase</fullName>
    </submittedName>
</protein>
<evidence type="ECO:0000313" key="2">
    <source>
        <dbReference type="EMBL" id="ETR72187.1"/>
    </source>
</evidence>
<accession>A0A1V1PBC4</accession>
<feature type="region of interest" description="Disordered" evidence="1">
    <location>
        <begin position="196"/>
        <end position="265"/>
    </location>
</feature>
<dbReference type="Pfam" id="PF01885">
    <property type="entry name" value="PTS_2-RNA"/>
    <property type="match status" value="1"/>
</dbReference>
<dbReference type="EMBL" id="ATBP01000174">
    <property type="protein sequence ID" value="ETR72187.1"/>
    <property type="molecule type" value="Genomic_DNA"/>
</dbReference>
<keyword evidence="2" id="KW-0808">Transferase</keyword>
<dbReference type="Gene3D" id="3.20.170.30">
    <property type="match status" value="1"/>
</dbReference>
<organism evidence="2 3">
    <name type="scientific">Candidatus Magnetoglobus multicellularis str. Araruama</name>
    <dbReference type="NCBI Taxonomy" id="890399"/>
    <lineage>
        <taxon>Bacteria</taxon>
        <taxon>Pseudomonadati</taxon>
        <taxon>Thermodesulfobacteriota</taxon>
        <taxon>Desulfobacteria</taxon>
        <taxon>Desulfobacterales</taxon>
        <taxon>Desulfobacteraceae</taxon>
        <taxon>Candidatus Magnetoglobus</taxon>
    </lineage>
</organism>
<dbReference type="SUPFAM" id="SSF56399">
    <property type="entry name" value="ADP-ribosylation"/>
    <property type="match status" value="1"/>
</dbReference>
<dbReference type="GO" id="GO:0016740">
    <property type="term" value="F:transferase activity"/>
    <property type="evidence" value="ECO:0007669"/>
    <property type="project" value="UniProtKB-KW"/>
</dbReference>